<evidence type="ECO:0000256" key="2">
    <source>
        <dbReference type="ARBA" id="ARBA00022737"/>
    </source>
</evidence>
<keyword evidence="3" id="KW-0378">Hydrolase</keyword>
<feature type="transmembrane region" description="Helical" evidence="5">
    <location>
        <begin position="578"/>
        <end position="600"/>
    </location>
</feature>
<protein>
    <submittedName>
        <fullName evidence="7">VTT domain-containing protein</fullName>
    </submittedName>
</protein>
<keyword evidence="2" id="KW-0677">Repeat</keyword>
<dbReference type="RefSeq" id="WP_342881928.1">
    <property type="nucleotide sequence ID" value="NZ_JBBMQS010000007.1"/>
</dbReference>
<feature type="transmembrane region" description="Helical" evidence="5">
    <location>
        <begin position="498"/>
        <end position="518"/>
    </location>
</feature>
<evidence type="ECO:0000313" key="7">
    <source>
        <dbReference type="EMBL" id="MEM5498263.1"/>
    </source>
</evidence>
<feature type="transmembrane region" description="Helical" evidence="5">
    <location>
        <begin position="639"/>
        <end position="667"/>
    </location>
</feature>
<dbReference type="InterPro" id="IPR001736">
    <property type="entry name" value="PLipase_D/transphosphatidylase"/>
</dbReference>
<dbReference type="PROSITE" id="PS50035">
    <property type="entry name" value="PLD"/>
    <property type="match status" value="2"/>
</dbReference>
<sequence length="720" mass="79829">MSNNASSLFKENENCWQTSQATHATPLIDGANYYRALHKAICNAKRSIFIVGWDIDSRIRLLRGDEEKNASAPSVISELLKWKAEQNENIKIYLLRWDSSLAFFSQREMWAKEVWDNKTPDNVKTTLDSTIPMGGSQHQKIVVIDDEIAFSGGMDVSTNRWDTREHLIDQPERVGPDGPHGPLHDVQVLTSGPIVESFAQLVRWRWDRINEQKATPFSPVKSTGSGVPPSWPNNFPPSMADLPCAVARTIPFMDGVEPVQEVRRMLLDLIAQAERFIFIENQFTTRQEIAEALNARLKACPELQVIIVSSYEPKGKFESEAYWASRIDFKRILENGVDDNRVKVTYSTLTNEAGESIQKRVHSKVMSIDDRYLVIGSSNISNRSMSLDTEVDLVFAGDTSQNQQDIIRVRHDLLAEHTGRAIEQVEQIFKSPDPLNNLINDQAPHGYQLAEVRDDQFTNKAWQPVFSSLSDPEKPLIAPIQMSNGKVVGVGNPKQKTIVFMMIALLILVLGGLIFWAGHSIPWLTADNLEQFLQDTRGTMWVIPTICVIYIIAGLVFFPVTVLSLAVAAVYGPIWGPVYGMLGALLSSATLFGLGHLMGIKGLRKMGGAKVQAVDDKFKDSGVVGVAVIRLIPIAPFSLVNLVAGISSIGLVQFLAGTFLGMFPPMIAKGLVGDSLGKIFTNPSPETIGYLVAGIAFWALMIYVCQKLARMYQLKKADAS</sequence>
<dbReference type="InterPro" id="IPR015679">
    <property type="entry name" value="PLipase_D_fam"/>
</dbReference>
<dbReference type="Pfam" id="PF09335">
    <property type="entry name" value="VTT_dom"/>
    <property type="match status" value="1"/>
</dbReference>
<name>A0ABU9SWJ9_9ALTE</name>
<accession>A0ABU9SWJ9</accession>
<dbReference type="Gene3D" id="3.30.870.10">
    <property type="entry name" value="Endonuclease Chain A"/>
    <property type="match status" value="2"/>
</dbReference>
<keyword evidence="5" id="KW-0812">Transmembrane</keyword>
<organism evidence="7 8">
    <name type="scientific">Paraglaciecola mesophila</name>
    <dbReference type="NCBI Taxonomy" id="197222"/>
    <lineage>
        <taxon>Bacteria</taxon>
        <taxon>Pseudomonadati</taxon>
        <taxon>Pseudomonadota</taxon>
        <taxon>Gammaproteobacteria</taxon>
        <taxon>Alteromonadales</taxon>
        <taxon>Alteromonadaceae</taxon>
        <taxon>Paraglaciecola</taxon>
    </lineage>
</organism>
<dbReference type="Proteomes" id="UP001461163">
    <property type="component" value="Unassembled WGS sequence"/>
</dbReference>
<evidence type="ECO:0000256" key="1">
    <source>
        <dbReference type="ARBA" id="ARBA00000798"/>
    </source>
</evidence>
<dbReference type="SUPFAM" id="SSF56024">
    <property type="entry name" value="Phospholipase D/nuclease"/>
    <property type="match status" value="2"/>
</dbReference>
<feature type="transmembrane region" description="Helical" evidence="5">
    <location>
        <begin position="687"/>
        <end position="705"/>
    </location>
</feature>
<keyword evidence="5" id="KW-1133">Transmembrane helix</keyword>
<comment type="catalytic activity">
    <reaction evidence="1">
        <text>a 1,2-diacyl-sn-glycero-3-phosphocholine + H2O = a 1,2-diacyl-sn-glycero-3-phosphate + choline + H(+)</text>
        <dbReference type="Rhea" id="RHEA:14445"/>
        <dbReference type="ChEBI" id="CHEBI:15354"/>
        <dbReference type="ChEBI" id="CHEBI:15377"/>
        <dbReference type="ChEBI" id="CHEBI:15378"/>
        <dbReference type="ChEBI" id="CHEBI:57643"/>
        <dbReference type="ChEBI" id="CHEBI:58608"/>
        <dbReference type="EC" id="3.1.4.4"/>
    </reaction>
</comment>
<evidence type="ECO:0000313" key="8">
    <source>
        <dbReference type="Proteomes" id="UP001461163"/>
    </source>
</evidence>
<evidence type="ECO:0000259" key="6">
    <source>
        <dbReference type="PROSITE" id="PS50035"/>
    </source>
</evidence>
<keyword evidence="4" id="KW-0443">Lipid metabolism</keyword>
<dbReference type="InterPro" id="IPR025202">
    <property type="entry name" value="PLD-like_dom"/>
</dbReference>
<dbReference type="InterPro" id="IPR032816">
    <property type="entry name" value="VTT_dom"/>
</dbReference>
<keyword evidence="8" id="KW-1185">Reference proteome</keyword>
<proteinExistence type="predicted"/>
<dbReference type="PANTHER" id="PTHR18896:SF76">
    <property type="entry name" value="PHOSPHOLIPASE"/>
    <property type="match status" value="1"/>
</dbReference>
<dbReference type="PANTHER" id="PTHR18896">
    <property type="entry name" value="PHOSPHOLIPASE D"/>
    <property type="match status" value="1"/>
</dbReference>
<dbReference type="CDD" id="cd09140">
    <property type="entry name" value="PLDc_vPLD1_2_like_bac_1"/>
    <property type="match status" value="1"/>
</dbReference>
<dbReference type="CDD" id="cd09143">
    <property type="entry name" value="PLDc_vPLD1_2_like_bac_2"/>
    <property type="match status" value="1"/>
</dbReference>
<dbReference type="Pfam" id="PF00614">
    <property type="entry name" value="PLDc"/>
    <property type="match status" value="1"/>
</dbReference>
<dbReference type="SMART" id="SM00155">
    <property type="entry name" value="PLDc"/>
    <property type="match status" value="2"/>
</dbReference>
<evidence type="ECO:0000256" key="3">
    <source>
        <dbReference type="ARBA" id="ARBA00022801"/>
    </source>
</evidence>
<keyword evidence="5" id="KW-0472">Membrane</keyword>
<feature type="domain" description="PLD phosphodiesterase" evidence="6">
    <location>
        <begin position="357"/>
        <end position="384"/>
    </location>
</feature>
<evidence type="ECO:0000256" key="5">
    <source>
        <dbReference type="SAM" id="Phobius"/>
    </source>
</evidence>
<evidence type="ECO:0000256" key="4">
    <source>
        <dbReference type="ARBA" id="ARBA00023098"/>
    </source>
</evidence>
<reference evidence="7 8" key="1">
    <citation type="submission" date="2024-03" db="EMBL/GenBank/DDBJ databases">
        <title>Community enrichment and isolation of bacterial strains for fucoidan degradation.</title>
        <authorList>
            <person name="Sichert A."/>
        </authorList>
    </citation>
    <scope>NUCLEOTIDE SEQUENCE [LARGE SCALE GENOMIC DNA]</scope>
    <source>
        <strain evidence="7 8">AS12</strain>
    </source>
</reference>
<dbReference type="EMBL" id="JBBMQS010000007">
    <property type="protein sequence ID" value="MEM5498263.1"/>
    <property type="molecule type" value="Genomic_DNA"/>
</dbReference>
<feature type="transmembrane region" description="Helical" evidence="5">
    <location>
        <begin position="539"/>
        <end position="572"/>
    </location>
</feature>
<dbReference type="Pfam" id="PF13091">
    <property type="entry name" value="PLDc_2"/>
    <property type="match status" value="1"/>
</dbReference>
<gene>
    <name evidence="7" type="ORF">WNY77_12715</name>
</gene>
<comment type="caution">
    <text evidence="7">The sequence shown here is derived from an EMBL/GenBank/DDBJ whole genome shotgun (WGS) entry which is preliminary data.</text>
</comment>
<feature type="domain" description="PLD phosphodiesterase" evidence="6">
    <location>
        <begin position="133"/>
        <end position="160"/>
    </location>
</feature>